<dbReference type="EMBL" id="JANBVO010000012">
    <property type="protein sequence ID" value="KAJ9148527.1"/>
    <property type="molecule type" value="Genomic_DNA"/>
</dbReference>
<evidence type="ECO:0000256" key="6">
    <source>
        <dbReference type="ARBA" id="ARBA00022989"/>
    </source>
</evidence>
<evidence type="ECO:0000256" key="1">
    <source>
        <dbReference type="ARBA" id="ARBA00004273"/>
    </source>
</evidence>
<keyword evidence="4" id="KW-0812">Transmembrane</keyword>
<keyword evidence="12" id="KW-1185">Reference proteome</keyword>
<evidence type="ECO:0000256" key="2">
    <source>
        <dbReference type="ARBA" id="ARBA00009575"/>
    </source>
</evidence>
<proteinExistence type="inferred from homology"/>
<dbReference type="Proteomes" id="UP001174694">
    <property type="component" value="Unassembled WGS sequence"/>
</dbReference>
<dbReference type="Pfam" id="PF12597">
    <property type="entry name" value="Cox20"/>
    <property type="match status" value="1"/>
</dbReference>
<dbReference type="GO" id="GO:0033617">
    <property type="term" value="P:mitochondrial respiratory chain complex IV assembly"/>
    <property type="evidence" value="ECO:0007669"/>
    <property type="project" value="InterPro"/>
</dbReference>
<dbReference type="GO" id="GO:0005743">
    <property type="term" value="C:mitochondrial inner membrane"/>
    <property type="evidence" value="ECO:0007669"/>
    <property type="project" value="UniProtKB-SubCell"/>
</dbReference>
<gene>
    <name evidence="11" type="ORF">NKR23_g4940</name>
</gene>
<evidence type="ECO:0000256" key="3">
    <source>
        <dbReference type="ARBA" id="ARBA00017689"/>
    </source>
</evidence>
<sequence length="173" mass="19630">MSRPPQDGTKTWDAQTFDSAPPEEQLRRIREEEQSRRATDATVQGRASVSEAAKSIKPADFLQIHQAPCVREGLIAGIGGGSAVGVLRYVLGAPVPKAANWAVGTWAVASILSYEFCQARRRAEREKMKRVVEVYDRKQAESKQKEDERRRQKQLEEEAAARIASQKRWYKFW</sequence>
<comment type="caution">
    <text evidence="11">The sequence shown here is derived from an EMBL/GenBank/DDBJ whole genome shotgun (WGS) entry which is preliminary data.</text>
</comment>
<feature type="region of interest" description="Disordered" evidence="10">
    <location>
        <begin position="1"/>
        <end position="46"/>
    </location>
</feature>
<accession>A0AA38RH33</accession>
<comment type="function">
    <text evidence="9">Involved in the assembly of the cytochrome c oxidase complex.</text>
</comment>
<evidence type="ECO:0000256" key="4">
    <source>
        <dbReference type="ARBA" id="ARBA00022692"/>
    </source>
</evidence>
<dbReference type="PIRSF" id="PIRSF007871">
    <property type="entry name" value="Cox20"/>
    <property type="match status" value="1"/>
</dbReference>
<dbReference type="PANTHER" id="PTHR31586">
    <property type="entry name" value="CYTOCHROME C OXIDASE PROTEIN 20"/>
    <property type="match status" value="1"/>
</dbReference>
<evidence type="ECO:0000256" key="9">
    <source>
        <dbReference type="PIRNR" id="PIRNR007871"/>
    </source>
</evidence>
<name>A0AA38RH33_9PEZI</name>
<comment type="similarity">
    <text evidence="2 9">Belongs to the COX20 family.</text>
</comment>
<keyword evidence="6" id="KW-1133">Transmembrane helix</keyword>
<feature type="compositionally biased region" description="Polar residues" evidence="10">
    <location>
        <begin position="8"/>
        <end position="18"/>
    </location>
</feature>
<evidence type="ECO:0000256" key="7">
    <source>
        <dbReference type="ARBA" id="ARBA00023128"/>
    </source>
</evidence>
<evidence type="ECO:0000256" key="8">
    <source>
        <dbReference type="ARBA" id="ARBA00023136"/>
    </source>
</evidence>
<evidence type="ECO:0000313" key="12">
    <source>
        <dbReference type="Proteomes" id="UP001174694"/>
    </source>
</evidence>
<organism evidence="11 12">
    <name type="scientific">Pleurostoma richardsiae</name>
    <dbReference type="NCBI Taxonomy" id="41990"/>
    <lineage>
        <taxon>Eukaryota</taxon>
        <taxon>Fungi</taxon>
        <taxon>Dikarya</taxon>
        <taxon>Ascomycota</taxon>
        <taxon>Pezizomycotina</taxon>
        <taxon>Sordariomycetes</taxon>
        <taxon>Sordariomycetidae</taxon>
        <taxon>Calosphaeriales</taxon>
        <taxon>Pleurostomataceae</taxon>
        <taxon>Pleurostoma</taxon>
    </lineage>
</organism>
<keyword evidence="8 9" id="KW-0472">Membrane</keyword>
<evidence type="ECO:0000256" key="10">
    <source>
        <dbReference type="SAM" id="MobiDB-lite"/>
    </source>
</evidence>
<feature type="compositionally biased region" description="Basic and acidic residues" evidence="10">
    <location>
        <begin position="24"/>
        <end position="39"/>
    </location>
</feature>
<dbReference type="PANTHER" id="PTHR31586:SF1">
    <property type="entry name" value="CYTOCHROME C OXIDASE ASSEMBLY PROTEIN COX20, MITOCHONDRIAL"/>
    <property type="match status" value="1"/>
</dbReference>
<reference evidence="11" key="1">
    <citation type="submission" date="2022-07" db="EMBL/GenBank/DDBJ databases">
        <title>Fungi with potential for degradation of polypropylene.</title>
        <authorList>
            <person name="Gostincar C."/>
        </authorList>
    </citation>
    <scope>NUCLEOTIDE SEQUENCE</scope>
    <source>
        <strain evidence="11">EXF-13308</strain>
    </source>
</reference>
<keyword evidence="5 9" id="KW-0999">Mitochondrion inner membrane</keyword>
<evidence type="ECO:0000256" key="5">
    <source>
        <dbReference type="ARBA" id="ARBA00022792"/>
    </source>
</evidence>
<protein>
    <recommendedName>
        <fullName evidence="3 9">Cytochrome c oxidase assembly protein COX20, mitochondrial</fullName>
    </recommendedName>
</protein>
<evidence type="ECO:0000313" key="11">
    <source>
        <dbReference type="EMBL" id="KAJ9148527.1"/>
    </source>
</evidence>
<dbReference type="InterPro" id="IPR022533">
    <property type="entry name" value="Cox20"/>
</dbReference>
<dbReference type="AlphaFoldDB" id="A0AA38RH33"/>
<keyword evidence="7 9" id="KW-0496">Mitochondrion</keyword>
<comment type="subcellular location">
    <subcellularLocation>
        <location evidence="1 9">Mitochondrion inner membrane</location>
    </subcellularLocation>
</comment>